<dbReference type="InterPro" id="IPR012340">
    <property type="entry name" value="NA-bd_OB-fold"/>
</dbReference>
<evidence type="ECO:0000259" key="2">
    <source>
        <dbReference type="PROSITE" id="PS50126"/>
    </source>
</evidence>
<dbReference type="Pfam" id="PF22706">
    <property type="entry name" value="Tex_central_region"/>
    <property type="match status" value="1"/>
</dbReference>
<dbReference type="InterPro" id="IPR006641">
    <property type="entry name" value="YqgF/RNaseH-like_dom"/>
</dbReference>
<comment type="caution">
    <text evidence="3">The sequence shown here is derived from an EMBL/GenBank/DDBJ whole genome shotgun (WGS) entry which is preliminary data.</text>
</comment>
<dbReference type="InterPro" id="IPR032639">
    <property type="entry name" value="Tex_YqgF"/>
</dbReference>
<evidence type="ECO:0000256" key="1">
    <source>
        <dbReference type="SAM" id="MobiDB-lite"/>
    </source>
</evidence>
<dbReference type="Proteomes" id="UP000245506">
    <property type="component" value="Unassembled WGS sequence"/>
</dbReference>
<dbReference type="PANTHER" id="PTHR10724:SF10">
    <property type="entry name" value="S1 RNA-BINDING DOMAIN-CONTAINING PROTEIN 1"/>
    <property type="match status" value="1"/>
</dbReference>
<evidence type="ECO:0000313" key="3">
    <source>
        <dbReference type="EMBL" id="PWQ95866.1"/>
    </source>
</evidence>
<dbReference type="Pfam" id="PF12836">
    <property type="entry name" value="HHH_3"/>
    <property type="match status" value="1"/>
</dbReference>
<dbReference type="FunFam" id="1.10.10.650:FF:000001">
    <property type="entry name" value="S1 RNA-binding domain 1"/>
    <property type="match status" value="1"/>
</dbReference>
<dbReference type="AlphaFoldDB" id="A0A317CBE8"/>
<dbReference type="InterPro" id="IPR044146">
    <property type="entry name" value="S1_Tex"/>
</dbReference>
<dbReference type="Gene3D" id="3.30.420.140">
    <property type="entry name" value="YqgF/RNase H-like domain"/>
    <property type="match status" value="1"/>
</dbReference>
<protein>
    <submittedName>
        <fullName evidence="3">RNA-binding transcriptional accessory protein</fullName>
    </submittedName>
</protein>
<dbReference type="InterPro" id="IPR023323">
    <property type="entry name" value="Tex-like_dom_sf"/>
</dbReference>
<dbReference type="GO" id="GO:0003735">
    <property type="term" value="F:structural constituent of ribosome"/>
    <property type="evidence" value="ECO:0007669"/>
    <property type="project" value="TreeGrafter"/>
</dbReference>
<dbReference type="Pfam" id="PF17674">
    <property type="entry name" value="HHH_9"/>
    <property type="match status" value="1"/>
</dbReference>
<dbReference type="PANTHER" id="PTHR10724">
    <property type="entry name" value="30S RIBOSOMAL PROTEIN S1"/>
    <property type="match status" value="1"/>
</dbReference>
<dbReference type="RefSeq" id="WP_109823445.1">
    <property type="nucleotide sequence ID" value="NZ_QGKL01000031.1"/>
</dbReference>
<dbReference type="SUPFAM" id="SSF50249">
    <property type="entry name" value="Nucleic acid-binding proteins"/>
    <property type="match status" value="1"/>
</dbReference>
<feature type="region of interest" description="Disordered" evidence="1">
    <location>
        <begin position="720"/>
        <end position="770"/>
    </location>
</feature>
<keyword evidence="4" id="KW-1185">Reference proteome</keyword>
<dbReference type="OrthoDB" id="9804714at2"/>
<dbReference type="Gene3D" id="1.10.10.650">
    <property type="entry name" value="RuvA domain 2-like"/>
    <property type="match status" value="1"/>
</dbReference>
<dbReference type="InterPro" id="IPR010994">
    <property type="entry name" value="RuvA_2-like"/>
</dbReference>
<dbReference type="Gene3D" id="1.10.150.310">
    <property type="entry name" value="Tex RuvX-like domain-like"/>
    <property type="match status" value="1"/>
</dbReference>
<name>A0A317CBE8_9GAMM</name>
<dbReference type="InterPro" id="IPR037027">
    <property type="entry name" value="YqgF/RNaseH-like_dom_sf"/>
</dbReference>
<dbReference type="EMBL" id="QGKL01000031">
    <property type="protein sequence ID" value="PWQ95866.1"/>
    <property type="molecule type" value="Genomic_DNA"/>
</dbReference>
<dbReference type="SUPFAM" id="SSF53098">
    <property type="entry name" value="Ribonuclease H-like"/>
    <property type="match status" value="1"/>
</dbReference>
<dbReference type="PROSITE" id="PS50126">
    <property type="entry name" value="S1"/>
    <property type="match status" value="1"/>
</dbReference>
<dbReference type="InterPro" id="IPR012337">
    <property type="entry name" value="RNaseH-like_sf"/>
</dbReference>
<dbReference type="SMART" id="SM00732">
    <property type="entry name" value="YqgFc"/>
    <property type="match status" value="1"/>
</dbReference>
<dbReference type="InterPro" id="IPR018974">
    <property type="entry name" value="Tex-like_N"/>
</dbReference>
<dbReference type="InterPro" id="IPR041692">
    <property type="entry name" value="HHH_9"/>
</dbReference>
<dbReference type="SMART" id="SM00316">
    <property type="entry name" value="S1"/>
    <property type="match status" value="1"/>
</dbReference>
<organism evidence="3 4">
    <name type="scientific">Leucothrix arctica</name>
    <dbReference type="NCBI Taxonomy" id="1481894"/>
    <lineage>
        <taxon>Bacteria</taxon>
        <taxon>Pseudomonadati</taxon>
        <taxon>Pseudomonadota</taxon>
        <taxon>Gammaproteobacteria</taxon>
        <taxon>Thiotrichales</taxon>
        <taxon>Thiotrichaceae</taxon>
        <taxon>Leucothrix</taxon>
    </lineage>
</organism>
<proteinExistence type="predicted"/>
<dbReference type="Pfam" id="PF16921">
    <property type="entry name" value="Tex_YqgF"/>
    <property type="match status" value="1"/>
</dbReference>
<dbReference type="FunFam" id="2.40.50.140:FF:000051">
    <property type="entry name" value="RNA-binding transcriptional accessory protein"/>
    <property type="match status" value="1"/>
</dbReference>
<dbReference type="Pfam" id="PF00575">
    <property type="entry name" value="S1"/>
    <property type="match status" value="1"/>
</dbReference>
<dbReference type="Pfam" id="PF09371">
    <property type="entry name" value="Tex_N"/>
    <property type="match status" value="1"/>
</dbReference>
<reference evidence="3 4" key="1">
    <citation type="submission" date="2018-05" db="EMBL/GenBank/DDBJ databases">
        <title>Leucothrix arctica sp. nov., isolated from Arctic seawater.</title>
        <authorList>
            <person name="Choi A."/>
            <person name="Baek K."/>
        </authorList>
    </citation>
    <scope>NUCLEOTIDE SEQUENCE [LARGE SCALE GENOMIC DNA]</scope>
    <source>
        <strain evidence="3 4">IMCC9719</strain>
    </source>
</reference>
<dbReference type="SUPFAM" id="SSF158832">
    <property type="entry name" value="Tex N-terminal region-like"/>
    <property type="match status" value="1"/>
</dbReference>
<dbReference type="InterPro" id="IPR055179">
    <property type="entry name" value="Tex-like_central_region"/>
</dbReference>
<gene>
    <name evidence="3" type="ORF">DKT75_10815</name>
</gene>
<dbReference type="SUPFAM" id="SSF47781">
    <property type="entry name" value="RuvA domain 2-like"/>
    <property type="match status" value="2"/>
</dbReference>
<dbReference type="FunFam" id="3.30.420.140:FF:000001">
    <property type="entry name" value="RNA-binding transcriptional accessory protein"/>
    <property type="match status" value="1"/>
</dbReference>
<dbReference type="InterPro" id="IPR003029">
    <property type="entry name" value="S1_domain"/>
</dbReference>
<feature type="domain" description="S1 motif" evidence="2">
    <location>
        <begin position="652"/>
        <end position="721"/>
    </location>
</feature>
<dbReference type="GO" id="GO:0006139">
    <property type="term" value="P:nucleobase-containing compound metabolic process"/>
    <property type="evidence" value="ECO:0007669"/>
    <property type="project" value="InterPro"/>
</dbReference>
<dbReference type="GO" id="GO:0005829">
    <property type="term" value="C:cytosol"/>
    <property type="evidence" value="ECO:0007669"/>
    <property type="project" value="TreeGrafter"/>
</dbReference>
<dbReference type="FunFam" id="1.10.150.310:FF:000001">
    <property type="entry name" value="RNA-binding transcriptional accessory protein"/>
    <property type="match status" value="1"/>
</dbReference>
<accession>A0A317CBE8</accession>
<evidence type="ECO:0000313" key="4">
    <source>
        <dbReference type="Proteomes" id="UP000245506"/>
    </source>
</evidence>
<dbReference type="Gene3D" id="1.10.3500.10">
    <property type="entry name" value="Tex N-terminal region-like"/>
    <property type="match status" value="1"/>
</dbReference>
<dbReference type="GO" id="GO:0003729">
    <property type="term" value="F:mRNA binding"/>
    <property type="evidence" value="ECO:0007669"/>
    <property type="project" value="UniProtKB-ARBA"/>
</dbReference>
<dbReference type="InterPro" id="IPR023319">
    <property type="entry name" value="Tex-like_HTH_dom_sf"/>
</dbReference>
<dbReference type="Gene3D" id="2.40.50.140">
    <property type="entry name" value="Nucleic acid-binding proteins"/>
    <property type="match status" value="1"/>
</dbReference>
<sequence>MIAIAERIATELNVKSQQVDAAIGLLDEGATVPFISRYRKEVTGGLDDGQMRMLLERLGYLRELESRRDAIIKLIDEQDKLTPELRKEILTADSKTRLEDLYLPYKLKRRTKGQIAIEAGMLPLADALLADPSLNPATEAVKYFNTDEDFKKSFEDEKGVLDGAKYILMERFAEDANLLGDLREFVSDRGELKSSVVAGKEQEAAKFSDYFDNADKLKKVPSHRILAMLRGRNEGFLQIKVDVPEDGSDMHPCEFKIAQRNHISAQGKPADAWLNEVVRWTWKIKLQLKLETELLSELRQRAEVEAIHVFGQNLKDLLLAAPAGQKATMGLDPGLRTGVKIAVIDNTGKYLDSMAIFPHQPRNQWDESIASLAKMAAKHNVNLLAIGNGTASRETDKLCGELIKKHAELGLTKIMVSEAGASVYSASEIAAAEFPDLDVTIRGAISIARRLQDPLAELVKIDPKSIGVGQYQHDVNQTQLANNLETVVEDCVNLVGVEANTASAAVLEHVAGLNKTIAQNIVAYRDENGAFTNRKQLKKVPRLGAKSFEQAAGFLRIRNSDNPLDASAVHPESYSVVEKMIADLKCDMKSLLGNKEQISHLQAEKYTDEKFGLPTVTDIISELDKPGRDPRPEFKTASFKDGVEKLSDLKPGMILEGTVSNVTHFGAFVDVGVHQDGLVHISAMSDKFIKDPHEVVKAGETVKVKVMEVEPERKRIALSLRLDDPLESEQPAGKKPAPKNANDSKRVANHNKINQGGSRRESGGSSAAPVNNAFADAFAKASKSK</sequence>
<dbReference type="CDD" id="cd05685">
    <property type="entry name" value="S1_Tex"/>
    <property type="match status" value="1"/>
</dbReference>
<dbReference type="GO" id="GO:0006412">
    <property type="term" value="P:translation"/>
    <property type="evidence" value="ECO:0007669"/>
    <property type="project" value="TreeGrafter"/>
</dbReference>
<dbReference type="InterPro" id="IPR050437">
    <property type="entry name" value="Ribos_protein_bS1-like"/>
</dbReference>